<dbReference type="AlphaFoldDB" id="A0A239PV36"/>
<keyword evidence="1" id="KW-1133">Transmembrane helix</keyword>
<dbReference type="EMBL" id="FZQA01000004">
    <property type="protein sequence ID" value="SNT74161.1"/>
    <property type="molecule type" value="Genomic_DNA"/>
</dbReference>
<keyword evidence="1" id="KW-0812">Transmembrane</keyword>
<protein>
    <recommendedName>
        <fullName evidence="4">DUF1499 domain-containing protein</fullName>
    </recommendedName>
</protein>
<evidence type="ECO:0000313" key="2">
    <source>
        <dbReference type="EMBL" id="SNT74161.1"/>
    </source>
</evidence>
<feature type="transmembrane region" description="Helical" evidence="1">
    <location>
        <begin position="44"/>
        <end position="63"/>
    </location>
</feature>
<proteinExistence type="predicted"/>
<evidence type="ECO:0000313" key="3">
    <source>
        <dbReference type="Proteomes" id="UP000198346"/>
    </source>
</evidence>
<dbReference type="OrthoDB" id="1523552at2"/>
<dbReference type="InterPro" id="IPR010865">
    <property type="entry name" value="DUF1499"/>
</dbReference>
<gene>
    <name evidence="2" type="ORF">SAMN06297382_2069</name>
</gene>
<name>A0A239PV36_9PROT</name>
<dbReference type="Proteomes" id="UP000198346">
    <property type="component" value="Unassembled WGS sequence"/>
</dbReference>
<keyword evidence="3" id="KW-1185">Reference proteome</keyword>
<dbReference type="Pfam" id="PF07386">
    <property type="entry name" value="DUF1499"/>
    <property type="match status" value="1"/>
</dbReference>
<feature type="transmembrane region" description="Helical" evidence="1">
    <location>
        <begin position="68"/>
        <end position="87"/>
    </location>
</feature>
<evidence type="ECO:0008006" key="4">
    <source>
        <dbReference type="Google" id="ProtNLM"/>
    </source>
</evidence>
<evidence type="ECO:0000256" key="1">
    <source>
        <dbReference type="SAM" id="Phobius"/>
    </source>
</evidence>
<sequence length="253" mass="26667">MRTIILVVSVAAIALALTVAALGPGVRFGLWDYGAALGWLRTLALPTLVAAGLAGLAFLLALWKARGLALVALVAAAGAGAAAYAPIKMRELVRANPFIHDVTTDFENPPAIIAGADWPRKNPPDYVGAEKVRDSGMTVAEAQRAAFPDIAPLMLETDLSAAREQARAAILAMGMEILAEGPAGDSSGDGWRIEAAATSFWYGFKDDFVVRLAPREEGGVRIDVRSKSRVGGSDLGANARRTREFLKRMQAAA</sequence>
<dbReference type="RefSeq" id="WP_143265997.1">
    <property type="nucleotide sequence ID" value="NZ_FZQA01000004.1"/>
</dbReference>
<organism evidence="2 3">
    <name type="scientific">Amphiplicatus metriothermophilus</name>
    <dbReference type="NCBI Taxonomy" id="1519374"/>
    <lineage>
        <taxon>Bacteria</taxon>
        <taxon>Pseudomonadati</taxon>
        <taxon>Pseudomonadota</taxon>
        <taxon>Alphaproteobacteria</taxon>
        <taxon>Parvularculales</taxon>
        <taxon>Parvularculaceae</taxon>
        <taxon>Amphiplicatus</taxon>
    </lineage>
</organism>
<accession>A0A239PV36</accession>
<reference evidence="2 3" key="1">
    <citation type="submission" date="2017-07" db="EMBL/GenBank/DDBJ databases">
        <authorList>
            <person name="Sun Z.S."/>
            <person name="Albrecht U."/>
            <person name="Echele G."/>
            <person name="Lee C.C."/>
        </authorList>
    </citation>
    <scope>NUCLEOTIDE SEQUENCE [LARGE SCALE GENOMIC DNA]</scope>
    <source>
        <strain evidence="2 3">CGMCC 1.12710</strain>
    </source>
</reference>
<keyword evidence="1" id="KW-0472">Membrane</keyword>